<name>A0A0F8ZNY5_9ZZZZ</name>
<feature type="domain" description="UvrC family homology region profile" evidence="1">
    <location>
        <begin position="1"/>
        <end position="119"/>
    </location>
</feature>
<dbReference type="EMBL" id="LAZR01059295">
    <property type="protein sequence ID" value="KKK68094.1"/>
    <property type="molecule type" value="Genomic_DNA"/>
</dbReference>
<evidence type="ECO:0000313" key="2">
    <source>
        <dbReference type="EMBL" id="KKK68094.1"/>
    </source>
</evidence>
<dbReference type="GO" id="GO:0009381">
    <property type="term" value="F:excinuclease ABC activity"/>
    <property type="evidence" value="ECO:0007669"/>
    <property type="project" value="InterPro"/>
</dbReference>
<protein>
    <recommendedName>
        <fullName evidence="1">UvrC family homology region profile domain-containing protein</fullName>
    </recommendedName>
</protein>
<dbReference type="Pfam" id="PF22920">
    <property type="entry name" value="UvrC_RNaseH"/>
    <property type="match status" value="1"/>
</dbReference>
<organism evidence="2">
    <name type="scientific">marine sediment metagenome</name>
    <dbReference type="NCBI Taxonomy" id="412755"/>
    <lineage>
        <taxon>unclassified sequences</taxon>
        <taxon>metagenomes</taxon>
        <taxon>ecological metagenomes</taxon>
    </lineage>
</organism>
<evidence type="ECO:0000259" key="1">
    <source>
        <dbReference type="PROSITE" id="PS50165"/>
    </source>
</evidence>
<reference evidence="2" key="1">
    <citation type="journal article" date="2015" name="Nature">
        <title>Complex archaea that bridge the gap between prokaryotes and eukaryotes.</title>
        <authorList>
            <person name="Spang A."/>
            <person name="Saw J.H."/>
            <person name="Jorgensen S.L."/>
            <person name="Zaremba-Niedzwiedzka K."/>
            <person name="Martijn J."/>
            <person name="Lind A.E."/>
            <person name="van Eijk R."/>
            <person name="Schleper C."/>
            <person name="Guy L."/>
            <person name="Ettema T.J."/>
        </authorList>
    </citation>
    <scope>NUCLEOTIDE SEQUENCE</scope>
</reference>
<sequence length="119" mass="13305">MFFVRQGTLIGAKDFLLKDVAGVSESELIAGVLKMFYAKDIEVPPEVLVSVLPEDAETIADWLSERGRKVRLRAPQRGKKRELVQMATDNAQTGYESRKGGREETERILEELAGRLGLD</sequence>
<dbReference type="GO" id="GO:0006974">
    <property type="term" value="P:DNA damage response"/>
    <property type="evidence" value="ECO:0007669"/>
    <property type="project" value="TreeGrafter"/>
</dbReference>
<dbReference type="GO" id="GO:0009380">
    <property type="term" value="C:excinuclease repair complex"/>
    <property type="evidence" value="ECO:0007669"/>
    <property type="project" value="TreeGrafter"/>
</dbReference>
<dbReference type="InterPro" id="IPR001162">
    <property type="entry name" value="UvrC_RNase_H_dom"/>
</dbReference>
<dbReference type="PROSITE" id="PS50165">
    <property type="entry name" value="UVRC"/>
    <property type="match status" value="1"/>
</dbReference>
<proteinExistence type="predicted"/>
<gene>
    <name evidence="2" type="ORF">LCGC14_2947520</name>
</gene>
<feature type="non-terminal residue" evidence="2">
    <location>
        <position position="119"/>
    </location>
</feature>
<dbReference type="PANTHER" id="PTHR30562">
    <property type="entry name" value="UVRC/OXIDOREDUCTASE"/>
    <property type="match status" value="1"/>
</dbReference>
<dbReference type="PANTHER" id="PTHR30562:SF1">
    <property type="entry name" value="UVRABC SYSTEM PROTEIN C"/>
    <property type="match status" value="1"/>
</dbReference>
<dbReference type="InterPro" id="IPR050066">
    <property type="entry name" value="UvrABC_protein_C"/>
</dbReference>
<dbReference type="AlphaFoldDB" id="A0A0F8ZNY5"/>
<accession>A0A0F8ZNY5</accession>
<comment type="caution">
    <text evidence="2">The sequence shown here is derived from an EMBL/GenBank/DDBJ whole genome shotgun (WGS) entry which is preliminary data.</text>
</comment>